<feature type="transmembrane region" description="Helical" evidence="1">
    <location>
        <begin position="12"/>
        <end position="35"/>
    </location>
</feature>
<proteinExistence type="predicted"/>
<reference evidence="2 3" key="1">
    <citation type="submission" date="2024-04" db="EMBL/GenBank/DDBJ databases">
        <authorList>
            <person name="Fracassetti M."/>
        </authorList>
    </citation>
    <scope>NUCLEOTIDE SEQUENCE [LARGE SCALE GENOMIC DNA]</scope>
</reference>
<dbReference type="AlphaFoldDB" id="A0AAV2E2E0"/>
<keyword evidence="1" id="KW-0472">Membrane</keyword>
<name>A0AAV2E2E0_9ROSI</name>
<keyword evidence="1" id="KW-0812">Transmembrane</keyword>
<protein>
    <submittedName>
        <fullName evidence="2">Uncharacterized protein</fullName>
    </submittedName>
</protein>
<evidence type="ECO:0000313" key="2">
    <source>
        <dbReference type="EMBL" id="CAL1380046.1"/>
    </source>
</evidence>
<keyword evidence="1" id="KW-1133">Transmembrane helix</keyword>
<accession>A0AAV2E2E0</accession>
<keyword evidence="3" id="KW-1185">Reference proteome</keyword>
<sequence length="116" mass="12919">MANSFTMANSSFIPFFLPFLFLLIITTMEVLRFFVVVVQGDPDLTIVSGFCGGEYDVSCYRHDQARELTTGAIKLTTPGGKVCGRTYDQPPMYYKATCSDSVAQKDCTACMMHCRK</sequence>
<evidence type="ECO:0000313" key="3">
    <source>
        <dbReference type="Proteomes" id="UP001497516"/>
    </source>
</evidence>
<dbReference type="EMBL" id="OZ034817">
    <property type="protein sequence ID" value="CAL1380046.1"/>
    <property type="molecule type" value="Genomic_DNA"/>
</dbReference>
<organism evidence="2 3">
    <name type="scientific">Linum trigynum</name>
    <dbReference type="NCBI Taxonomy" id="586398"/>
    <lineage>
        <taxon>Eukaryota</taxon>
        <taxon>Viridiplantae</taxon>
        <taxon>Streptophyta</taxon>
        <taxon>Embryophyta</taxon>
        <taxon>Tracheophyta</taxon>
        <taxon>Spermatophyta</taxon>
        <taxon>Magnoliopsida</taxon>
        <taxon>eudicotyledons</taxon>
        <taxon>Gunneridae</taxon>
        <taxon>Pentapetalae</taxon>
        <taxon>rosids</taxon>
        <taxon>fabids</taxon>
        <taxon>Malpighiales</taxon>
        <taxon>Linaceae</taxon>
        <taxon>Linum</taxon>
    </lineage>
</organism>
<gene>
    <name evidence="2" type="ORF">LTRI10_LOCUS21519</name>
</gene>
<dbReference type="Proteomes" id="UP001497516">
    <property type="component" value="Chromosome 4"/>
</dbReference>
<evidence type="ECO:0000256" key="1">
    <source>
        <dbReference type="SAM" id="Phobius"/>
    </source>
</evidence>